<sequence>MGIHILTFNPKGELSIETLYCTFAIGVSSNRPNSIDGSHLFNCDGIVNRKRSLVDVSCLSSNEIFFISFRILDLIYTIEQSNHVQFFDLNKFDKLDRILEKNILAMHHHLI</sequence>
<organism evidence="1">
    <name type="scientific">Schistosoma curassoni</name>
    <dbReference type="NCBI Taxonomy" id="6186"/>
    <lineage>
        <taxon>Eukaryota</taxon>
        <taxon>Metazoa</taxon>
        <taxon>Spiralia</taxon>
        <taxon>Lophotrochozoa</taxon>
        <taxon>Platyhelminthes</taxon>
        <taxon>Trematoda</taxon>
        <taxon>Digenea</taxon>
        <taxon>Strigeidida</taxon>
        <taxon>Schistosomatoidea</taxon>
        <taxon>Schistosomatidae</taxon>
        <taxon>Schistosoma</taxon>
    </lineage>
</organism>
<dbReference type="AlphaFoldDB" id="A0A183JF20"/>
<proteinExistence type="predicted"/>
<reference evidence="1" key="1">
    <citation type="submission" date="2016-06" db="UniProtKB">
        <authorList>
            <consortium name="WormBaseParasite"/>
        </authorList>
    </citation>
    <scope>IDENTIFICATION</scope>
</reference>
<name>A0A183JF20_9TREM</name>
<protein>
    <submittedName>
        <fullName evidence="1">Uncharacterized protein</fullName>
    </submittedName>
</protein>
<dbReference type="WBParaSite" id="SCUD_0000128301-mRNA-1">
    <property type="protein sequence ID" value="SCUD_0000128301-mRNA-1"/>
    <property type="gene ID" value="SCUD_0000128301"/>
</dbReference>
<evidence type="ECO:0000313" key="1">
    <source>
        <dbReference type="WBParaSite" id="SCUD_0000128301-mRNA-1"/>
    </source>
</evidence>
<accession>A0A183JF20</accession>